<dbReference type="Proteomes" id="UP000195557">
    <property type="component" value="Unassembled WGS sequence"/>
</dbReference>
<feature type="transmembrane region" description="Helical" evidence="3">
    <location>
        <begin position="553"/>
        <end position="575"/>
    </location>
</feature>
<feature type="transmembrane region" description="Helical" evidence="3">
    <location>
        <begin position="443"/>
        <end position="464"/>
    </location>
</feature>
<dbReference type="EMBL" id="KZ155826">
    <property type="protein sequence ID" value="OUS43997.1"/>
    <property type="molecule type" value="Genomic_DNA"/>
</dbReference>
<dbReference type="AlphaFoldDB" id="A0A1Y5I5L3"/>
<keyword evidence="3" id="KW-0812">Transmembrane</keyword>
<feature type="transmembrane region" description="Helical" evidence="3">
    <location>
        <begin position="500"/>
        <end position="520"/>
    </location>
</feature>
<feature type="region of interest" description="Disordered" evidence="2">
    <location>
        <begin position="195"/>
        <end position="214"/>
    </location>
</feature>
<feature type="region of interest" description="Disordered" evidence="2">
    <location>
        <begin position="936"/>
        <end position="966"/>
    </location>
</feature>
<evidence type="ECO:0000256" key="2">
    <source>
        <dbReference type="SAM" id="MobiDB-lite"/>
    </source>
</evidence>
<keyword evidence="3" id="KW-1133">Transmembrane helix</keyword>
<feature type="transmembrane region" description="Helical" evidence="3">
    <location>
        <begin position="646"/>
        <end position="667"/>
    </location>
</feature>
<evidence type="ECO:0000256" key="1">
    <source>
        <dbReference type="ARBA" id="ARBA00022468"/>
    </source>
</evidence>
<dbReference type="PANTHER" id="PTHR22957">
    <property type="entry name" value="TBC1 DOMAIN FAMILY MEMBER GTPASE-ACTIVATING PROTEIN"/>
    <property type="match status" value="1"/>
</dbReference>
<feature type="compositionally biased region" description="Gly residues" evidence="2">
    <location>
        <begin position="942"/>
        <end position="966"/>
    </location>
</feature>
<dbReference type="InterPro" id="IPR000195">
    <property type="entry name" value="Rab-GAP-TBC_dom"/>
</dbReference>
<evidence type="ECO:0000259" key="4">
    <source>
        <dbReference type="PROSITE" id="PS50086"/>
    </source>
</evidence>
<dbReference type="Gene3D" id="1.10.472.80">
    <property type="entry name" value="Ypt/Rab-GAP domain of gyp1p, domain 3"/>
    <property type="match status" value="1"/>
</dbReference>
<dbReference type="Pfam" id="PF00566">
    <property type="entry name" value="RabGAP-TBC"/>
    <property type="match status" value="1"/>
</dbReference>
<feature type="transmembrane region" description="Helical" evidence="3">
    <location>
        <begin position="263"/>
        <end position="285"/>
    </location>
</feature>
<name>A0A1Y5I5L3_OSTTA</name>
<feature type="compositionally biased region" description="Polar residues" evidence="2">
    <location>
        <begin position="197"/>
        <end position="206"/>
    </location>
</feature>
<keyword evidence="3" id="KW-0472">Membrane</keyword>
<dbReference type="PROSITE" id="PS50086">
    <property type="entry name" value="TBC_RABGAP"/>
    <property type="match status" value="1"/>
</dbReference>
<dbReference type="SUPFAM" id="SSF47923">
    <property type="entry name" value="Ypt/Rab-GAP domain of gyp1p"/>
    <property type="match status" value="1"/>
</dbReference>
<dbReference type="InterPro" id="IPR035969">
    <property type="entry name" value="Rab-GAP_TBC_sf"/>
</dbReference>
<evidence type="ECO:0000313" key="5">
    <source>
        <dbReference type="EMBL" id="OUS43997.1"/>
    </source>
</evidence>
<proteinExistence type="predicted"/>
<reference evidence="5" key="1">
    <citation type="submission" date="2017-04" db="EMBL/GenBank/DDBJ databases">
        <title>Population genomics of picophytoplankton unveils novel chromosome hypervariability.</title>
        <authorList>
            <consortium name="DOE Joint Genome Institute"/>
            <person name="Blanc-Mathieu R."/>
            <person name="Krasovec M."/>
            <person name="Hebrard M."/>
            <person name="Yau S."/>
            <person name="Desgranges E."/>
            <person name="Martin J."/>
            <person name="Schackwitz W."/>
            <person name="Kuo A."/>
            <person name="Salin G."/>
            <person name="Donnadieu C."/>
            <person name="Desdevises Y."/>
            <person name="Sanchez-Ferandin S."/>
            <person name="Moreau H."/>
            <person name="Rivals E."/>
            <person name="Grigoriev I.V."/>
            <person name="Grimsley N."/>
            <person name="Eyre-Walker A."/>
            <person name="Piganeau G."/>
        </authorList>
    </citation>
    <scope>NUCLEOTIDE SEQUENCE [LARGE SCALE GENOMIC DNA]</scope>
    <source>
        <strain evidence="5">RCC 1115</strain>
    </source>
</reference>
<accession>A0A1Y5I5L3</accession>
<dbReference type="GO" id="GO:0005096">
    <property type="term" value="F:GTPase activator activity"/>
    <property type="evidence" value="ECO:0007669"/>
    <property type="project" value="UniProtKB-KW"/>
</dbReference>
<protein>
    <recommendedName>
        <fullName evidence="4">Rab-GAP TBC domain-containing protein</fullName>
    </recommendedName>
</protein>
<organism evidence="5">
    <name type="scientific">Ostreococcus tauri</name>
    <name type="common">Marine green alga</name>
    <dbReference type="NCBI Taxonomy" id="70448"/>
    <lineage>
        <taxon>Eukaryota</taxon>
        <taxon>Viridiplantae</taxon>
        <taxon>Chlorophyta</taxon>
        <taxon>Mamiellophyceae</taxon>
        <taxon>Mamiellales</taxon>
        <taxon>Bathycoccaceae</taxon>
        <taxon>Ostreococcus</taxon>
    </lineage>
</organism>
<feature type="domain" description="Rab-GAP TBC" evidence="4">
    <location>
        <begin position="1"/>
        <end position="90"/>
    </location>
</feature>
<sequence length="1036" mass="111652">MGDASDRESDGRLILAAYYEDASTPTSPISEAFRRINNALRSVDAALAKKLRDLEVEPQLYLLRWLRLAYGREFHRSDVLELWDAIFECLPGVTSDGETISSRDVYEGMAVSVLISMRNELLSAEDFGTAMSQLQQVPQGIHMRHMIARSKAIAMTGQLKENGPENILTWTKSSRKHARQSTTVKNRLVVPGIAGKSMSTSQSNDVDSLDVEASANEESSSVSFDLEASYESQARREEKISKPYRRVESLTLSVPAPGRRTGWTLFGLSVLMGTFCLALMATFAAELANTVGDGGCPKYSDSDLLKENWCKCGTSSGNPPSVGPCNIGGTVEFFADTYTANACPNACSGACNADSSQVSDSDAVASWKAMLTRFDKCRANVKKVRECLPTEDTDGQLANYRGPKFAHPSLSLSATSAFIQRDAFLDACDAQATYVDRRERGGVGVLAMICLALVTWIVTSLYVLRKPNYAKYPRETIMQPLTKIGEKFSFNHRYHPDSMWLWYSSFMGLFGVAVQLYSFYTPTTTDIRIPIVQGVWVTVEIVTRGFLLLLDKFTVLQASSIFFDIGFAGIGFSALMEPFFEPKITTKLPEVDESVTDYALAIRVLSFVYPLIMSAKQVKDLYVDNYWPAPATAHAMAEKKRSFKRTVIKLVLLGLQLGAASSVYGIMGDKTLCHQFRTCARTTCEPNIPHGAPLDGLLINGNKGYRQEMISEDGIEKWRWGINSQTKLKFVKSSGKLYADVEFAVPNGAIENDVSNPGGNGASGSVGGYTPPTQSCGTRFEIQCQEVNPRHAFEELTGTYEWVKYNTSSYKLVATHDYEQTSGDPSCFSSSTPWGPTNAMFMASDSMRVGGTVANPDLGYVLEENSCDEGGSYSEYCLIQPPYVAVYAAYGRSTVPSGSLTLGASSLSSVSSNWYTSTSSFNLNLDKNLVVALGSSSSSGGSNTGGSNTGGSNTGGSNTGGSNTGGSNTGGGGGGCTPPPCSCTGSTCPGFACSGTCTCTPWTCPSGCSSCPPRKQCENGSPTAIVTSGSCTGMQP</sequence>
<dbReference type="PANTHER" id="PTHR22957:SF337">
    <property type="entry name" value="TBC1 DOMAIN FAMILY MEMBER 5"/>
    <property type="match status" value="1"/>
</dbReference>
<evidence type="ECO:0000256" key="3">
    <source>
        <dbReference type="SAM" id="Phobius"/>
    </source>
</evidence>
<keyword evidence="1" id="KW-0343">GTPase activation</keyword>
<gene>
    <name evidence="5" type="ORF">BE221DRAFT_200012</name>
</gene>